<dbReference type="EMBL" id="AP028213">
    <property type="protein sequence ID" value="BEI89272.1"/>
    <property type="molecule type" value="Genomic_DNA"/>
</dbReference>
<dbReference type="SMART" id="SM00028">
    <property type="entry name" value="TPR"/>
    <property type="match status" value="3"/>
</dbReference>
<dbReference type="RefSeq" id="XP_060454538.1">
    <property type="nucleotide sequence ID" value="XM_060597667.1"/>
</dbReference>
<evidence type="ECO:0000313" key="2">
    <source>
        <dbReference type="EMBL" id="BEI89272.1"/>
    </source>
</evidence>
<evidence type="ECO:0000256" key="1">
    <source>
        <dbReference type="PROSITE-ProRule" id="PRU00339"/>
    </source>
</evidence>
<dbReference type="InterPro" id="IPR037919">
    <property type="entry name" value="OGT"/>
</dbReference>
<dbReference type="InterPro" id="IPR019734">
    <property type="entry name" value="TPR_rpt"/>
</dbReference>
<reference evidence="2" key="1">
    <citation type="journal article" date="2023" name="BMC Genomics">
        <title>Chromosome-level genome assemblies of Cutaneotrichosporon spp. (Trichosporonales, Basidiomycota) reveal imbalanced evolution between nucleotide sequences and chromosome synteny.</title>
        <authorList>
            <person name="Kobayashi Y."/>
            <person name="Kayamori A."/>
            <person name="Aoki K."/>
            <person name="Shiwa Y."/>
            <person name="Matsutani M."/>
            <person name="Fujita N."/>
            <person name="Sugita T."/>
            <person name="Iwasaki W."/>
            <person name="Tanaka N."/>
            <person name="Takashima M."/>
        </authorList>
    </citation>
    <scope>NUCLEOTIDE SEQUENCE</scope>
    <source>
        <strain evidence="2">HIS019</strain>
    </source>
</reference>
<protein>
    <recommendedName>
        <fullName evidence="4">TPR-like protein</fullName>
    </recommendedName>
</protein>
<accession>A0AA48L1P0</accession>
<dbReference type="PANTHER" id="PTHR44366:SF1">
    <property type="entry name" value="UDP-N-ACETYLGLUCOSAMINE--PEPTIDE N-ACETYLGLUCOSAMINYLTRANSFERASE 110 KDA SUBUNIT"/>
    <property type="match status" value="1"/>
</dbReference>
<proteinExistence type="predicted"/>
<feature type="repeat" description="TPR" evidence="1">
    <location>
        <begin position="61"/>
        <end position="94"/>
    </location>
</feature>
<dbReference type="Proteomes" id="UP001233271">
    <property type="component" value="Chromosome 2"/>
</dbReference>
<keyword evidence="1" id="KW-0802">TPR repeat</keyword>
<keyword evidence="3" id="KW-1185">Reference proteome</keyword>
<dbReference type="GeneID" id="85493143"/>
<dbReference type="InterPro" id="IPR011990">
    <property type="entry name" value="TPR-like_helical_dom_sf"/>
</dbReference>
<dbReference type="Gene3D" id="1.25.40.10">
    <property type="entry name" value="Tetratricopeptide repeat domain"/>
    <property type="match status" value="1"/>
</dbReference>
<dbReference type="Pfam" id="PF14559">
    <property type="entry name" value="TPR_19"/>
    <property type="match status" value="1"/>
</dbReference>
<name>A0AA48L1P0_9TREE</name>
<dbReference type="GO" id="GO:0006493">
    <property type="term" value="P:protein O-linked glycosylation"/>
    <property type="evidence" value="ECO:0007669"/>
    <property type="project" value="InterPro"/>
</dbReference>
<sequence>MFARSVLRAGRILTNPARSVARTVSASPALLTPLPAASRWSRAYASAATPVSPTDPKLGHAQSLLEYGTRALEEGDLPRAKAAYEESISVMPTSGAWFNLGVVEYQLAGPLGAIEAWKQSIALEPSADAYTNLGSAYMMCKPPQTAEAIKALTAAMEIAPEDPEIQFNLAAVLESTDQLDTALTLYRKALSGGVERALANIRNIGGKILAKRLSDEQKPEDKEDK</sequence>
<dbReference type="PROSITE" id="PS50005">
    <property type="entry name" value="TPR"/>
    <property type="match status" value="1"/>
</dbReference>
<dbReference type="KEGG" id="ccac:CcaHIS019_0206340"/>
<organism evidence="2 3">
    <name type="scientific">Cutaneotrichosporon cavernicola</name>
    <dbReference type="NCBI Taxonomy" id="279322"/>
    <lineage>
        <taxon>Eukaryota</taxon>
        <taxon>Fungi</taxon>
        <taxon>Dikarya</taxon>
        <taxon>Basidiomycota</taxon>
        <taxon>Agaricomycotina</taxon>
        <taxon>Tremellomycetes</taxon>
        <taxon>Trichosporonales</taxon>
        <taxon>Trichosporonaceae</taxon>
        <taxon>Cutaneotrichosporon</taxon>
    </lineage>
</organism>
<dbReference type="PANTHER" id="PTHR44366">
    <property type="entry name" value="UDP-N-ACETYLGLUCOSAMINE--PEPTIDE N-ACETYLGLUCOSAMINYLTRANSFERASE 110 KDA SUBUNIT"/>
    <property type="match status" value="1"/>
</dbReference>
<gene>
    <name evidence="2" type="ORF">CcaverHIS019_0206340</name>
</gene>
<evidence type="ECO:0008006" key="4">
    <source>
        <dbReference type="Google" id="ProtNLM"/>
    </source>
</evidence>
<dbReference type="SUPFAM" id="SSF48452">
    <property type="entry name" value="TPR-like"/>
    <property type="match status" value="1"/>
</dbReference>
<dbReference type="Pfam" id="PF13432">
    <property type="entry name" value="TPR_16"/>
    <property type="match status" value="1"/>
</dbReference>
<evidence type="ECO:0000313" key="3">
    <source>
        <dbReference type="Proteomes" id="UP001233271"/>
    </source>
</evidence>
<dbReference type="AlphaFoldDB" id="A0AA48L1P0"/>
<dbReference type="GO" id="GO:0097363">
    <property type="term" value="F:protein O-acetylglucosaminyltransferase activity"/>
    <property type="evidence" value="ECO:0007669"/>
    <property type="project" value="TreeGrafter"/>
</dbReference>